<evidence type="ECO:0000256" key="2">
    <source>
        <dbReference type="ARBA" id="ARBA00006490"/>
    </source>
</evidence>
<evidence type="ECO:0000256" key="1">
    <source>
        <dbReference type="ARBA" id="ARBA00001933"/>
    </source>
</evidence>
<dbReference type="InterPro" id="IPR015422">
    <property type="entry name" value="PyrdxlP-dep_Trfase_small"/>
</dbReference>
<evidence type="ECO:0000256" key="5">
    <source>
        <dbReference type="ARBA" id="ARBA00022898"/>
    </source>
</evidence>
<dbReference type="InterPro" id="IPR000192">
    <property type="entry name" value="Aminotrans_V_dom"/>
</dbReference>
<sequence length="371" mass="38977">MIYLDHNATTPMDSRVIESMQPFLGNFFGNPSSLYRLGRLSRSAMDAARGQVAALVGTEPSKVIFTSGGTEANNLAIRGMAGKLPIGVIAIGATEHPSVLAPAERLHKLGWDVRTLAVDTDGELTQQSLFDLPLANLRFASVMLANNETGVIQDVSALAGLMREYGAYLHCDAVQAAGKIPLDFNTHGAHLFSLSSHKIHGPKGAGALVIDKSVELAPLLDGGGQERGLRSGTENVAAIVGFGKAAELALAELESRKTHCYKLRKILENGLAQIHGVTIFAENAPRLSNTVQFGFSGMDGEALLMMLDRKGFAVSSGSACASGAGEPSPVLLAMGMDADIAKSAIRVSLGQDNSEADITAFLAALQAILRL</sequence>
<dbReference type="PIRSF" id="PIRSF005572">
    <property type="entry name" value="NifS"/>
    <property type="match status" value="1"/>
</dbReference>
<dbReference type="EMBL" id="QJPH01000319">
    <property type="protein sequence ID" value="PZN78425.1"/>
    <property type="molecule type" value="Genomic_DNA"/>
</dbReference>
<dbReference type="SUPFAM" id="SSF53383">
    <property type="entry name" value="PLP-dependent transferases"/>
    <property type="match status" value="1"/>
</dbReference>
<dbReference type="InterPro" id="IPR015421">
    <property type="entry name" value="PyrdxlP-dep_Trfase_major"/>
</dbReference>
<keyword evidence="5" id="KW-0663">Pyridoxal phosphate</keyword>
<comment type="similarity">
    <text evidence="2">Belongs to the class-V pyridoxal-phosphate-dependent aminotransferase family. NifS/IscS subfamily.</text>
</comment>
<proteinExistence type="inferred from homology"/>
<accession>A0A2W4R2E0</accession>
<reference evidence="10 11" key="1">
    <citation type="journal article" date="2018" name="Aquat. Microb. Ecol.">
        <title>Gammaproteobacterial methanotrophs dominate.</title>
        <authorList>
            <person name="Rissanen A.J."/>
            <person name="Saarenheimo J."/>
            <person name="Tiirola M."/>
            <person name="Peura S."/>
            <person name="Aalto S.L."/>
            <person name="Karvinen A."/>
            <person name="Nykanen H."/>
        </authorList>
    </citation>
    <scope>NUCLEOTIDE SEQUENCE [LARGE SCALE GENOMIC DNA]</scope>
    <source>
        <strain evidence="10">AMbin10</strain>
    </source>
</reference>
<evidence type="ECO:0000256" key="7">
    <source>
        <dbReference type="ARBA" id="ARBA00023014"/>
    </source>
</evidence>
<dbReference type="PANTHER" id="PTHR11601:SF34">
    <property type="entry name" value="CYSTEINE DESULFURASE"/>
    <property type="match status" value="1"/>
</dbReference>
<dbReference type="InterPro" id="IPR015424">
    <property type="entry name" value="PyrdxlP-dep_Trfase"/>
</dbReference>
<comment type="catalytic activity">
    <reaction evidence="8">
        <text>(sulfur carrier)-H + L-cysteine = (sulfur carrier)-SH + L-alanine</text>
        <dbReference type="Rhea" id="RHEA:43892"/>
        <dbReference type="Rhea" id="RHEA-COMP:14737"/>
        <dbReference type="Rhea" id="RHEA-COMP:14739"/>
        <dbReference type="ChEBI" id="CHEBI:29917"/>
        <dbReference type="ChEBI" id="CHEBI:35235"/>
        <dbReference type="ChEBI" id="CHEBI:57972"/>
        <dbReference type="ChEBI" id="CHEBI:64428"/>
        <dbReference type="EC" id="2.8.1.7"/>
    </reaction>
</comment>
<evidence type="ECO:0000313" key="10">
    <source>
        <dbReference type="EMBL" id="PZN78425.1"/>
    </source>
</evidence>
<name>A0A2W4R2E0_9GAMM</name>
<dbReference type="AlphaFoldDB" id="A0A2W4R2E0"/>
<organism evidence="10 11">
    <name type="scientific">Candidatus Methylumidiphilus alinenensis</name>
    <dbReference type="NCBI Taxonomy" id="2202197"/>
    <lineage>
        <taxon>Bacteria</taxon>
        <taxon>Pseudomonadati</taxon>
        <taxon>Pseudomonadota</taxon>
        <taxon>Gammaproteobacteria</taxon>
        <taxon>Methylococcales</taxon>
        <taxon>Candidatus Methylumidiphilus</taxon>
    </lineage>
</organism>
<dbReference type="Gene3D" id="3.40.640.10">
    <property type="entry name" value="Type I PLP-dependent aspartate aminotransferase-like (Major domain)"/>
    <property type="match status" value="1"/>
</dbReference>
<evidence type="ECO:0000256" key="3">
    <source>
        <dbReference type="ARBA" id="ARBA00022679"/>
    </source>
</evidence>
<dbReference type="Proteomes" id="UP000249396">
    <property type="component" value="Unassembled WGS sequence"/>
</dbReference>
<dbReference type="InterPro" id="IPR016454">
    <property type="entry name" value="Cysteine_dSase"/>
</dbReference>
<comment type="cofactor">
    <cofactor evidence="1">
        <name>pyridoxal 5'-phosphate</name>
        <dbReference type="ChEBI" id="CHEBI:597326"/>
    </cofactor>
</comment>
<evidence type="ECO:0000256" key="8">
    <source>
        <dbReference type="ARBA" id="ARBA00050776"/>
    </source>
</evidence>
<dbReference type="PANTHER" id="PTHR11601">
    <property type="entry name" value="CYSTEINE DESULFURYLASE FAMILY MEMBER"/>
    <property type="match status" value="1"/>
</dbReference>
<gene>
    <name evidence="10" type="ORF">DM484_12900</name>
</gene>
<evidence type="ECO:0000259" key="9">
    <source>
        <dbReference type="Pfam" id="PF00266"/>
    </source>
</evidence>
<keyword evidence="4" id="KW-0479">Metal-binding</keyword>
<dbReference type="GO" id="GO:0031071">
    <property type="term" value="F:cysteine desulfurase activity"/>
    <property type="evidence" value="ECO:0007669"/>
    <property type="project" value="UniProtKB-EC"/>
</dbReference>
<protein>
    <submittedName>
        <fullName evidence="10">Cysteine desulfurase</fullName>
    </submittedName>
</protein>
<dbReference type="Gene3D" id="1.10.260.50">
    <property type="match status" value="1"/>
</dbReference>
<keyword evidence="3" id="KW-0808">Transferase</keyword>
<dbReference type="Pfam" id="PF00266">
    <property type="entry name" value="Aminotran_5"/>
    <property type="match status" value="1"/>
</dbReference>
<comment type="caution">
    <text evidence="10">The sequence shown here is derived from an EMBL/GenBank/DDBJ whole genome shotgun (WGS) entry which is preliminary data.</text>
</comment>
<dbReference type="GO" id="GO:0046872">
    <property type="term" value="F:metal ion binding"/>
    <property type="evidence" value="ECO:0007669"/>
    <property type="project" value="UniProtKB-KW"/>
</dbReference>
<dbReference type="Gene3D" id="3.90.1150.10">
    <property type="entry name" value="Aspartate Aminotransferase, domain 1"/>
    <property type="match status" value="1"/>
</dbReference>
<keyword evidence="7" id="KW-0411">Iron-sulfur</keyword>
<dbReference type="GO" id="GO:0051536">
    <property type="term" value="F:iron-sulfur cluster binding"/>
    <property type="evidence" value="ECO:0007669"/>
    <property type="project" value="UniProtKB-KW"/>
</dbReference>
<feature type="domain" description="Aminotransferase class V" evidence="9">
    <location>
        <begin position="2"/>
        <end position="361"/>
    </location>
</feature>
<keyword evidence="6" id="KW-0408">Iron</keyword>
<evidence type="ECO:0000256" key="4">
    <source>
        <dbReference type="ARBA" id="ARBA00022723"/>
    </source>
</evidence>
<evidence type="ECO:0000313" key="11">
    <source>
        <dbReference type="Proteomes" id="UP000249396"/>
    </source>
</evidence>
<evidence type="ECO:0000256" key="6">
    <source>
        <dbReference type="ARBA" id="ARBA00023004"/>
    </source>
</evidence>